<evidence type="ECO:0000313" key="2">
    <source>
        <dbReference type="Proteomes" id="UP000295627"/>
    </source>
</evidence>
<evidence type="ECO:0000313" key="1">
    <source>
        <dbReference type="EMBL" id="TDH18884.1"/>
    </source>
</evidence>
<dbReference type="RefSeq" id="WP_133052534.1">
    <property type="nucleotide sequence ID" value="NZ_MAFQ01000006.1"/>
</dbReference>
<protein>
    <submittedName>
        <fullName evidence="1">Uncharacterized protein</fullName>
    </submittedName>
</protein>
<accession>A0A4R5P644</accession>
<gene>
    <name evidence="1" type="ORF">EJ571_20015</name>
</gene>
<reference evidence="1 2" key="1">
    <citation type="journal article" date="2019" name="Sci. Rep.">
        <title>Extended insight into the Mycobacterium chelonae-abscessus complex through whole genome sequencing of Mycobacterium salmoniphilum outbreak and Mycobacterium salmoniphilum-like strains.</title>
        <authorList>
            <person name="Behra P.R.K."/>
            <person name="Das S."/>
            <person name="Pettersson B.M.F."/>
            <person name="Shirreff L."/>
            <person name="DuCote T."/>
            <person name="Jacobsson K.G."/>
            <person name="Ennis D.G."/>
            <person name="Kirsebom L.A."/>
        </authorList>
    </citation>
    <scope>NUCLEOTIDE SEQUENCE [LARGE SCALE GENOMIC DNA]</scope>
    <source>
        <strain evidence="1 2">DSM 45524</strain>
    </source>
</reference>
<dbReference type="Proteomes" id="UP000295627">
    <property type="component" value="Unassembled WGS sequence"/>
</dbReference>
<name>A0A4R5P644_9MYCO</name>
<comment type="caution">
    <text evidence="1">The sequence shown here is derived from an EMBL/GenBank/DDBJ whole genome shotgun (WGS) entry which is preliminary data.</text>
</comment>
<sequence length="321" mass="36009">MKDFFTARLTRELYTGESHRSWRNPTAQGSHPFIPDAGPDQALLESLVLHRLMSFPSFHPHPLGVSHVRALPQCRLAVHVDTPKSGANDDPLFTSTAHNLFPIRYADGEVYGVPGLRIFAVSGRALTIGLAGTNARITLFTRTGWRRWLARWHDTVSATNESTPLWYSGHLTSHERASIGTHRKMMPWLGSGLLRRVGLFHLIGRAYVVRGWTADGKWKIEMNRHADIDVDHDIFLSLLTESAFGLPLKEVSRWCNCGRGAGIPNGCWIELVHKDNRITGGLQLRFCSERPDQTFIQELADSGADINWLIQADPLKPARRG</sequence>
<dbReference type="EMBL" id="RXLR01000019">
    <property type="protein sequence ID" value="TDH18884.1"/>
    <property type="molecule type" value="Genomic_DNA"/>
</dbReference>
<dbReference type="AlphaFoldDB" id="A0A4R5P644"/>
<proteinExistence type="predicted"/>
<organism evidence="1 2">
    <name type="scientific">Mycobacteroides franklinii</name>
    <dbReference type="NCBI Taxonomy" id="948102"/>
    <lineage>
        <taxon>Bacteria</taxon>
        <taxon>Bacillati</taxon>
        <taxon>Actinomycetota</taxon>
        <taxon>Actinomycetes</taxon>
        <taxon>Mycobacteriales</taxon>
        <taxon>Mycobacteriaceae</taxon>
        <taxon>Mycobacteroides</taxon>
    </lineage>
</organism>